<dbReference type="AlphaFoldDB" id="A0A6A4QLM6"/>
<evidence type="ECO:0000313" key="2">
    <source>
        <dbReference type="Proteomes" id="UP000447434"/>
    </source>
</evidence>
<proteinExistence type="predicted"/>
<accession>A0A6A4QLM6</accession>
<comment type="caution">
    <text evidence="1">The sequence shown here is derived from an EMBL/GenBank/DDBJ whole genome shotgun (WGS) entry which is preliminary data.</text>
</comment>
<name>A0A6A4QLM6_LUPAL</name>
<organism evidence="1 2">
    <name type="scientific">Lupinus albus</name>
    <name type="common">White lupine</name>
    <name type="synonym">Lupinus termis</name>
    <dbReference type="NCBI Taxonomy" id="3870"/>
    <lineage>
        <taxon>Eukaryota</taxon>
        <taxon>Viridiplantae</taxon>
        <taxon>Streptophyta</taxon>
        <taxon>Embryophyta</taxon>
        <taxon>Tracheophyta</taxon>
        <taxon>Spermatophyta</taxon>
        <taxon>Magnoliopsida</taxon>
        <taxon>eudicotyledons</taxon>
        <taxon>Gunneridae</taxon>
        <taxon>Pentapetalae</taxon>
        <taxon>rosids</taxon>
        <taxon>fabids</taxon>
        <taxon>Fabales</taxon>
        <taxon>Fabaceae</taxon>
        <taxon>Papilionoideae</taxon>
        <taxon>50 kb inversion clade</taxon>
        <taxon>genistoids sensu lato</taxon>
        <taxon>core genistoids</taxon>
        <taxon>Genisteae</taxon>
        <taxon>Lupinus</taxon>
    </lineage>
</organism>
<evidence type="ECO:0000313" key="1">
    <source>
        <dbReference type="EMBL" id="KAE9614850.1"/>
    </source>
</evidence>
<dbReference type="Proteomes" id="UP000447434">
    <property type="component" value="Chromosome 4"/>
</dbReference>
<sequence>MLTHLKIMCENLLPTYIYTLQHFILKVDIIKDLDSCFNEIILILTSRHSM</sequence>
<dbReference type="EMBL" id="WOCE01000004">
    <property type="protein sequence ID" value="KAE9614850.1"/>
    <property type="molecule type" value="Genomic_DNA"/>
</dbReference>
<reference evidence="2" key="1">
    <citation type="journal article" date="2020" name="Nat. Commun.">
        <title>Genome sequence of the cluster root forming white lupin.</title>
        <authorList>
            <person name="Hufnagel B."/>
            <person name="Marques A."/>
            <person name="Soriano A."/>
            <person name="Marques L."/>
            <person name="Divol F."/>
            <person name="Doumas P."/>
            <person name="Sallet E."/>
            <person name="Mancinotti D."/>
            <person name="Carrere S."/>
            <person name="Marande W."/>
            <person name="Arribat S."/>
            <person name="Keller J."/>
            <person name="Huneau C."/>
            <person name="Blein T."/>
            <person name="Aime D."/>
            <person name="Laguerre M."/>
            <person name="Taylor J."/>
            <person name="Schubert V."/>
            <person name="Nelson M."/>
            <person name="Geu-Flores F."/>
            <person name="Crespi M."/>
            <person name="Gallardo-Guerrero K."/>
            <person name="Delaux P.-M."/>
            <person name="Salse J."/>
            <person name="Berges H."/>
            <person name="Guyot R."/>
            <person name="Gouzy J."/>
            <person name="Peret B."/>
        </authorList>
    </citation>
    <scope>NUCLEOTIDE SEQUENCE [LARGE SCALE GENOMIC DNA]</scope>
    <source>
        <strain evidence="2">cv. Amiga</strain>
    </source>
</reference>
<protein>
    <submittedName>
        <fullName evidence="1">Uncharacterized protein</fullName>
    </submittedName>
</protein>
<gene>
    <name evidence="1" type="ORF">Lalb_Chr04g0249031</name>
</gene>
<keyword evidence="2" id="KW-1185">Reference proteome</keyword>